<evidence type="ECO:0000259" key="6">
    <source>
        <dbReference type="PROSITE" id="PS50850"/>
    </source>
</evidence>
<evidence type="ECO:0000313" key="7">
    <source>
        <dbReference type="EMBL" id="BCU70843.1"/>
    </source>
</evidence>
<dbReference type="InterPro" id="IPR005828">
    <property type="entry name" value="MFS_sugar_transport-like"/>
</dbReference>
<feature type="transmembrane region" description="Helical" evidence="5">
    <location>
        <begin position="233"/>
        <end position="252"/>
    </location>
</feature>
<feature type="transmembrane region" description="Helical" evidence="5">
    <location>
        <begin position="128"/>
        <end position="148"/>
    </location>
</feature>
<evidence type="ECO:0000313" key="8">
    <source>
        <dbReference type="Proteomes" id="UP000825123"/>
    </source>
</evidence>
<name>A0A8D5ZGD5_9CREN</name>
<keyword evidence="3 5" id="KW-1133">Transmembrane helix</keyword>
<feature type="transmembrane region" description="Helical" evidence="5">
    <location>
        <begin position="95"/>
        <end position="116"/>
    </location>
</feature>
<gene>
    <name evidence="7" type="ORF">KN1_21400</name>
</gene>
<dbReference type="AlphaFoldDB" id="A0A8D5ZGD5"/>
<reference evidence="7 8" key="1">
    <citation type="submission" date="2021-04" db="EMBL/GenBank/DDBJ databases">
        <title>Complete genome sequence of Stygiolobus sp. KN-1.</title>
        <authorList>
            <person name="Nakamura K."/>
            <person name="Sakai H."/>
            <person name="Kurosawa N."/>
        </authorList>
    </citation>
    <scope>NUCLEOTIDE SEQUENCE [LARGE SCALE GENOMIC DNA]</scope>
    <source>
        <strain evidence="7 8">KN-1</strain>
    </source>
</reference>
<evidence type="ECO:0000256" key="4">
    <source>
        <dbReference type="ARBA" id="ARBA00023136"/>
    </source>
</evidence>
<feature type="transmembrane region" description="Helical" evidence="5">
    <location>
        <begin position="69"/>
        <end position="89"/>
    </location>
</feature>
<dbReference type="EMBL" id="AP024597">
    <property type="protein sequence ID" value="BCU70843.1"/>
    <property type="molecule type" value="Genomic_DNA"/>
</dbReference>
<feature type="transmembrane region" description="Helical" evidence="5">
    <location>
        <begin position="315"/>
        <end position="338"/>
    </location>
</feature>
<dbReference type="InterPro" id="IPR011701">
    <property type="entry name" value="MFS"/>
</dbReference>
<evidence type="ECO:0000256" key="2">
    <source>
        <dbReference type="ARBA" id="ARBA00022692"/>
    </source>
</evidence>
<feature type="domain" description="Major facilitator superfamily (MFS) profile" evidence="6">
    <location>
        <begin position="1"/>
        <end position="370"/>
    </location>
</feature>
<dbReference type="GO" id="GO:0046943">
    <property type="term" value="F:carboxylic acid transmembrane transporter activity"/>
    <property type="evidence" value="ECO:0007669"/>
    <property type="project" value="TreeGrafter"/>
</dbReference>
<dbReference type="CDD" id="cd17316">
    <property type="entry name" value="MFS_SV2_like"/>
    <property type="match status" value="1"/>
</dbReference>
<feature type="transmembrane region" description="Helical" evidence="5">
    <location>
        <begin position="195"/>
        <end position="213"/>
    </location>
</feature>
<evidence type="ECO:0000256" key="3">
    <source>
        <dbReference type="ARBA" id="ARBA00022989"/>
    </source>
</evidence>
<keyword evidence="8" id="KW-1185">Reference proteome</keyword>
<dbReference type="GO" id="GO:0005886">
    <property type="term" value="C:plasma membrane"/>
    <property type="evidence" value="ECO:0007669"/>
    <property type="project" value="TreeGrafter"/>
</dbReference>
<dbReference type="SUPFAM" id="SSF103473">
    <property type="entry name" value="MFS general substrate transporter"/>
    <property type="match status" value="1"/>
</dbReference>
<dbReference type="PANTHER" id="PTHR23508:SF10">
    <property type="entry name" value="CARBOXYLIC ACID TRANSPORTER PROTEIN HOMOLOG"/>
    <property type="match status" value="1"/>
</dbReference>
<accession>A0A8D5ZGD5</accession>
<dbReference type="GeneID" id="66163873"/>
<proteinExistence type="predicted"/>
<keyword evidence="2 5" id="KW-0812">Transmembrane</keyword>
<feature type="transmembrane region" description="Helical" evidence="5">
    <location>
        <begin position="344"/>
        <end position="365"/>
    </location>
</feature>
<dbReference type="InterPro" id="IPR020846">
    <property type="entry name" value="MFS_dom"/>
</dbReference>
<keyword evidence="4 5" id="KW-0472">Membrane</keyword>
<dbReference type="Pfam" id="PF00083">
    <property type="entry name" value="Sugar_tr"/>
    <property type="match status" value="1"/>
</dbReference>
<feature type="transmembrane region" description="Helical" evidence="5">
    <location>
        <begin position="154"/>
        <end position="174"/>
    </location>
</feature>
<feature type="transmembrane region" description="Helical" evidence="5">
    <location>
        <begin position="39"/>
        <end position="57"/>
    </location>
</feature>
<protein>
    <submittedName>
        <fullName evidence="7">MFS transporter</fullName>
    </submittedName>
</protein>
<dbReference type="Proteomes" id="UP000825123">
    <property type="component" value="Chromosome"/>
</dbReference>
<dbReference type="KEGG" id="csty:KN1_21400"/>
<comment type="subcellular location">
    <subcellularLocation>
        <location evidence="1">Membrane</location>
        <topology evidence="1">Multi-pass membrane protein</topology>
    </subcellularLocation>
</comment>
<dbReference type="PROSITE" id="PS50850">
    <property type="entry name" value="MFS"/>
    <property type="match status" value="1"/>
</dbReference>
<sequence length="379" mass="41415">MLSKKQILLLSLGTSLTFWDIFNVPYIENYASSQIGEVSATLILSSEMIGYFLGGMVNGYMASKLGRKFGLMSSMLLISLGSLVGLLSFNLFSLLVAELLIGLGIEGEVAVVPSYVSEMSDPKIRGRNVGITTLSGFLMTLVVTPVAVILGQGYWRLLFVPSLILALIALFFRVKLPESVLWEKKSKEELKWDKDILVFTLIWFASYFTGYALFSTPVFSLISQHGYDPSSLYFSYILYGDPLGVVIASIINDHFQRKYTSSLSNLVSAVLMVIWPFSGPLFLPIGFIIMFFQGFKFPVMYAYTAENFGTKVRTLGYGIADGIGHLGGAVGPIVYVVLQGHLGLSFSTGVVGVAALISATLLMVFGHTTNKVPLEELKG</sequence>
<dbReference type="InterPro" id="IPR036259">
    <property type="entry name" value="MFS_trans_sf"/>
</dbReference>
<evidence type="ECO:0000256" key="1">
    <source>
        <dbReference type="ARBA" id="ARBA00004141"/>
    </source>
</evidence>
<dbReference type="RefSeq" id="WP_221287494.1">
    <property type="nucleotide sequence ID" value="NZ_AP024597.1"/>
</dbReference>
<dbReference type="Gene3D" id="1.20.1250.20">
    <property type="entry name" value="MFS general substrate transporter like domains"/>
    <property type="match status" value="2"/>
</dbReference>
<dbReference type="PANTHER" id="PTHR23508">
    <property type="entry name" value="CARBOXYLIC ACID TRANSPORTER PROTEIN HOMOLOG"/>
    <property type="match status" value="1"/>
</dbReference>
<evidence type="ECO:0000256" key="5">
    <source>
        <dbReference type="SAM" id="Phobius"/>
    </source>
</evidence>
<feature type="transmembrane region" description="Helical" evidence="5">
    <location>
        <begin position="283"/>
        <end position="303"/>
    </location>
</feature>
<organism evidence="7 8">
    <name type="scientific">Stygiolobus caldivivus</name>
    <dbReference type="NCBI Taxonomy" id="2824673"/>
    <lineage>
        <taxon>Archaea</taxon>
        <taxon>Thermoproteota</taxon>
        <taxon>Thermoprotei</taxon>
        <taxon>Sulfolobales</taxon>
        <taxon>Sulfolobaceae</taxon>
        <taxon>Stygiolobus</taxon>
    </lineage>
</organism>
<dbReference type="Pfam" id="PF07690">
    <property type="entry name" value="MFS_1"/>
    <property type="match status" value="1"/>
</dbReference>